<feature type="transmembrane region" description="Helical" evidence="2">
    <location>
        <begin position="20"/>
        <end position="39"/>
    </location>
</feature>
<dbReference type="GO" id="GO:0008643">
    <property type="term" value="P:carbohydrate transport"/>
    <property type="evidence" value="ECO:0007669"/>
    <property type="project" value="InterPro"/>
</dbReference>
<comment type="caution">
    <text evidence="3">The sequence shown here is derived from an EMBL/GenBank/DDBJ whole genome shotgun (WGS) entry which is preliminary data.</text>
</comment>
<proteinExistence type="inferred from homology"/>
<feature type="transmembrane region" description="Helical" evidence="2">
    <location>
        <begin position="271"/>
        <end position="288"/>
    </location>
</feature>
<dbReference type="GO" id="GO:0005886">
    <property type="term" value="C:plasma membrane"/>
    <property type="evidence" value="ECO:0007669"/>
    <property type="project" value="TreeGrafter"/>
</dbReference>
<accession>A0A6B3RNK1</accession>
<feature type="transmembrane region" description="Helical" evidence="2">
    <location>
        <begin position="181"/>
        <end position="199"/>
    </location>
</feature>
<feature type="transmembrane region" description="Helical" evidence="2">
    <location>
        <begin position="113"/>
        <end position="135"/>
    </location>
</feature>
<feature type="transmembrane region" description="Helical" evidence="2">
    <location>
        <begin position="156"/>
        <end position="175"/>
    </location>
</feature>
<evidence type="ECO:0000313" key="4">
    <source>
        <dbReference type="Proteomes" id="UP000481421"/>
    </source>
</evidence>
<feature type="transmembrane region" description="Helical" evidence="2">
    <location>
        <begin position="360"/>
        <end position="381"/>
    </location>
</feature>
<dbReference type="SUPFAM" id="SSF103473">
    <property type="entry name" value="MFS general substrate transporter"/>
    <property type="match status" value="2"/>
</dbReference>
<dbReference type="InterPro" id="IPR036259">
    <property type="entry name" value="MFS_trans_sf"/>
</dbReference>
<evidence type="ECO:0000256" key="2">
    <source>
        <dbReference type="SAM" id="Phobius"/>
    </source>
</evidence>
<feature type="transmembrane region" description="Helical" evidence="2">
    <location>
        <begin position="401"/>
        <end position="424"/>
    </location>
</feature>
<dbReference type="PANTHER" id="PTHR11328:SF24">
    <property type="entry name" value="MAJOR FACILITATOR SUPERFAMILY (MFS) PROFILE DOMAIN-CONTAINING PROTEIN"/>
    <property type="match status" value="1"/>
</dbReference>
<dbReference type="Pfam" id="PF13347">
    <property type="entry name" value="MFS_2"/>
    <property type="match status" value="1"/>
</dbReference>
<keyword evidence="2" id="KW-0812">Transmembrane</keyword>
<evidence type="ECO:0000256" key="1">
    <source>
        <dbReference type="ARBA" id="ARBA00009617"/>
    </source>
</evidence>
<feature type="transmembrane region" description="Helical" evidence="2">
    <location>
        <begin position="237"/>
        <end position="259"/>
    </location>
</feature>
<evidence type="ECO:0000313" key="3">
    <source>
        <dbReference type="EMBL" id="NEX46776.1"/>
    </source>
</evidence>
<dbReference type="RefSeq" id="WP_164611799.1">
    <property type="nucleotide sequence ID" value="NZ_JAAIKE010000003.1"/>
</dbReference>
<name>A0A6B3RNK1_9RHOB</name>
<organism evidence="3 4">
    <name type="scientific">Pseudotabrizicola algicola</name>
    <dbReference type="NCBI Taxonomy" id="2709381"/>
    <lineage>
        <taxon>Bacteria</taxon>
        <taxon>Pseudomonadati</taxon>
        <taxon>Pseudomonadota</taxon>
        <taxon>Alphaproteobacteria</taxon>
        <taxon>Rhodobacterales</taxon>
        <taxon>Paracoccaceae</taxon>
        <taxon>Pseudotabrizicola</taxon>
    </lineage>
</organism>
<dbReference type="AlphaFoldDB" id="A0A6B3RNK1"/>
<dbReference type="GO" id="GO:0015293">
    <property type="term" value="F:symporter activity"/>
    <property type="evidence" value="ECO:0007669"/>
    <property type="project" value="InterPro"/>
</dbReference>
<feature type="transmembrane region" description="Helical" evidence="2">
    <location>
        <begin position="324"/>
        <end position="348"/>
    </location>
</feature>
<reference evidence="3 4" key="1">
    <citation type="submission" date="2020-02" db="EMBL/GenBank/DDBJ databases">
        <title>Rhodobacter algicola sp. nov., isolated from microalga culture.</title>
        <authorList>
            <person name="Park C.-Y."/>
        </authorList>
    </citation>
    <scope>NUCLEOTIDE SEQUENCE [LARGE SCALE GENOMIC DNA]</scope>
    <source>
        <strain evidence="3 4">ETT8</strain>
    </source>
</reference>
<gene>
    <name evidence="3" type="ORF">G3572_11205</name>
</gene>
<comment type="similarity">
    <text evidence="1">Belongs to the sodium:galactoside symporter (TC 2.A.2) family.</text>
</comment>
<feature type="transmembrane region" description="Helical" evidence="2">
    <location>
        <begin position="87"/>
        <end position="107"/>
    </location>
</feature>
<keyword evidence="2" id="KW-0472">Membrane</keyword>
<dbReference type="PANTHER" id="PTHR11328">
    <property type="entry name" value="MAJOR FACILITATOR SUPERFAMILY DOMAIN-CONTAINING PROTEIN"/>
    <property type="match status" value="1"/>
</dbReference>
<keyword evidence="4" id="KW-1185">Reference proteome</keyword>
<dbReference type="Proteomes" id="UP000481421">
    <property type="component" value="Unassembled WGS sequence"/>
</dbReference>
<protein>
    <submittedName>
        <fullName evidence="3">Sugar:cation symporter</fullName>
    </submittedName>
</protein>
<feature type="transmembrane region" description="Helical" evidence="2">
    <location>
        <begin position="45"/>
        <end position="66"/>
    </location>
</feature>
<sequence>MTARATSARPVAAAPQSAPLWPWSLFAAMIAVAGLPIYIHAPKFYVDSYGTSLAALGFTLAALRLIDVVQDPLLGWLAEAGRRHRAALVWVAASVMALAMIGLFAITPPVAPLAWFALTLTLLFSGFSFLTIVFYAQGVDKAARLGPSGHLRLAGWRETGSLLGVCIAAVAPVALGSLTAQPFTGFAAGFVLLALIATLSMRREWAAPTAAAPAARDQSASLALFRPVLADPLARRLLLIALLNAAPVAVTSTLFLFFVESRLNAPGLEGPLLLLFFLCAAAAAPVWSRAATRFGAKRSLLAAMILAIAAFLWAVTLAEGDTLAFALICAASGAALGADLTLLPALFARRLAALGRGEGAAFGLWSFMSKLSLALAAATLLPALSAAGFTPGASNPPQALWALSLLYAALPCALKLFALALLAITPTAEATS</sequence>
<keyword evidence="2" id="KW-1133">Transmembrane helix</keyword>
<dbReference type="Gene3D" id="1.20.1250.20">
    <property type="entry name" value="MFS general substrate transporter like domains"/>
    <property type="match status" value="2"/>
</dbReference>
<dbReference type="EMBL" id="JAAIKE010000003">
    <property type="protein sequence ID" value="NEX46776.1"/>
    <property type="molecule type" value="Genomic_DNA"/>
</dbReference>
<feature type="transmembrane region" description="Helical" evidence="2">
    <location>
        <begin position="300"/>
        <end position="318"/>
    </location>
</feature>
<dbReference type="InterPro" id="IPR039672">
    <property type="entry name" value="MFS_2"/>
</dbReference>